<keyword evidence="1" id="KW-1133">Transmembrane helix</keyword>
<dbReference type="EMBL" id="JADEXQ010000020">
    <property type="protein sequence ID" value="MBE9029703.1"/>
    <property type="molecule type" value="Genomic_DNA"/>
</dbReference>
<proteinExistence type="predicted"/>
<dbReference type="Proteomes" id="UP000625316">
    <property type="component" value="Unassembled WGS sequence"/>
</dbReference>
<reference evidence="2" key="1">
    <citation type="submission" date="2020-10" db="EMBL/GenBank/DDBJ databases">
        <authorList>
            <person name="Castelo-Branco R."/>
            <person name="Eusebio N."/>
            <person name="Adriana R."/>
            <person name="Vieira A."/>
            <person name="Brugerolle De Fraissinette N."/>
            <person name="Rezende De Castro R."/>
            <person name="Schneider M.P."/>
            <person name="Vasconcelos V."/>
            <person name="Leao P.N."/>
        </authorList>
    </citation>
    <scope>NUCLEOTIDE SEQUENCE</scope>
    <source>
        <strain evidence="2">LEGE 11480</strain>
    </source>
</reference>
<keyword evidence="3" id="KW-1185">Reference proteome</keyword>
<gene>
    <name evidence="2" type="ORF">IQ266_08165</name>
</gene>
<comment type="caution">
    <text evidence="2">The sequence shown here is derived from an EMBL/GenBank/DDBJ whole genome shotgun (WGS) entry which is preliminary data.</text>
</comment>
<evidence type="ECO:0000313" key="3">
    <source>
        <dbReference type="Proteomes" id="UP000625316"/>
    </source>
</evidence>
<feature type="transmembrane region" description="Helical" evidence="1">
    <location>
        <begin position="20"/>
        <end position="37"/>
    </location>
</feature>
<protein>
    <submittedName>
        <fullName evidence="2">Uncharacterized protein</fullName>
    </submittedName>
</protein>
<evidence type="ECO:0000256" key="1">
    <source>
        <dbReference type="SAM" id="Phobius"/>
    </source>
</evidence>
<dbReference type="RefSeq" id="WP_264324520.1">
    <property type="nucleotide sequence ID" value="NZ_JADEXQ010000020.1"/>
</dbReference>
<name>A0A928Z3W5_9CYAN</name>
<organism evidence="2 3">
    <name type="scientific">Romeriopsis navalis LEGE 11480</name>
    <dbReference type="NCBI Taxonomy" id="2777977"/>
    <lineage>
        <taxon>Bacteria</taxon>
        <taxon>Bacillati</taxon>
        <taxon>Cyanobacteriota</taxon>
        <taxon>Cyanophyceae</taxon>
        <taxon>Leptolyngbyales</taxon>
        <taxon>Leptolyngbyaceae</taxon>
        <taxon>Romeriopsis</taxon>
        <taxon>Romeriopsis navalis</taxon>
    </lineage>
</organism>
<keyword evidence="1" id="KW-0812">Transmembrane</keyword>
<sequence length="74" mass="8443">MKMNLADNGKDYIQQIGKRIVGGWVMSILGCFIALRLGSYLGVFGFLGLMMLMVPAFALYQGWKPWLRYIFFGE</sequence>
<evidence type="ECO:0000313" key="2">
    <source>
        <dbReference type="EMBL" id="MBE9029703.1"/>
    </source>
</evidence>
<dbReference type="AlphaFoldDB" id="A0A928Z3W5"/>
<dbReference type="PROSITE" id="PS51257">
    <property type="entry name" value="PROKAR_LIPOPROTEIN"/>
    <property type="match status" value="1"/>
</dbReference>
<keyword evidence="1" id="KW-0472">Membrane</keyword>
<feature type="transmembrane region" description="Helical" evidence="1">
    <location>
        <begin position="43"/>
        <end position="60"/>
    </location>
</feature>
<accession>A0A928Z3W5</accession>